<keyword evidence="5" id="KW-1185">Reference proteome</keyword>
<dbReference type="Pfam" id="PF07676">
    <property type="entry name" value="PD40"/>
    <property type="match status" value="1"/>
</dbReference>
<keyword evidence="1" id="KW-0378">Hydrolase</keyword>
<dbReference type="SUPFAM" id="SSF53474">
    <property type="entry name" value="alpha/beta-Hydrolases"/>
    <property type="match status" value="1"/>
</dbReference>
<dbReference type="RefSeq" id="WP_181750038.1">
    <property type="nucleotide sequence ID" value="NZ_JACEIQ010000001.1"/>
</dbReference>
<dbReference type="GO" id="GO:0004252">
    <property type="term" value="F:serine-type endopeptidase activity"/>
    <property type="evidence" value="ECO:0007669"/>
    <property type="project" value="TreeGrafter"/>
</dbReference>
<evidence type="ECO:0000313" key="5">
    <source>
        <dbReference type="Proteomes" id="UP000535491"/>
    </source>
</evidence>
<dbReference type="Proteomes" id="UP000535491">
    <property type="component" value="Unassembled WGS sequence"/>
</dbReference>
<sequence length="595" mass="68074">MLKFGKPDVEQFFRTYGIQRFAVSPDEKQLVFSTNLNGKYDLWAMDLPHSFPYPLTFNGQNCHDLRFDKQGRFILASFDHDGDENIQIYALPRQGGHSIPICPAKKRQNRVVKLSGDGQRLYYYSNKENNTFFNSYCYHIGEDREEVVIEGKDVPTYLGGVSDDEKTLVFYKFFSNTYIPAYVKRGGQTICLTSEQGPAHTVSDVVFYKGDSLLITTNFGQDFSYLAHFNLQTRSLTRWLSLDKEDIKKIEYHPGDTHLYLITSKGVRDFLCHFDLETKQVTNIPLPVDVISQMVVTETGNLYILGNRSTRPWNIYCKRKNSAGWKMLTHFQVPAVAEEELVEPDVLTYPSFDGIPIEALFFRARPEASNGHVILWPHGGPQAAERKNFRALFQFLAHRGYSIFAPNFRGSAGYGITFARLVEGDWGHGPRLDLIAGLDWLIRRGDADRDKIFLMGGSYGGYMALLLAGRHPEYFKAVVDIFGPSNLFSFINSVPEHWKPTVKQWVGDPEKDRDKLIADSPDTYLDRMVKPVLVIQGENDPRVVKAQSDQIVDKLKQNGTEVEYLVLEDEGHGFSKKENEILVYRKVLQFLDRFL</sequence>
<name>A0A7W1WMV3_9BACL</name>
<dbReference type="Pfam" id="PF00326">
    <property type="entry name" value="Peptidase_S9"/>
    <property type="match status" value="1"/>
</dbReference>
<proteinExistence type="predicted"/>
<gene>
    <name evidence="4" type="ORF">H1191_00565</name>
</gene>
<dbReference type="PANTHER" id="PTHR42776">
    <property type="entry name" value="SERINE PEPTIDASE S9 FAMILY MEMBER"/>
    <property type="match status" value="1"/>
</dbReference>
<dbReference type="SUPFAM" id="SSF69322">
    <property type="entry name" value="Tricorn protease domain 2"/>
    <property type="match status" value="1"/>
</dbReference>
<dbReference type="Gene3D" id="3.40.50.1820">
    <property type="entry name" value="alpha/beta hydrolase"/>
    <property type="match status" value="1"/>
</dbReference>
<dbReference type="AlphaFoldDB" id="A0A7W1WMV3"/>
<organism evidence="4 5">
    <name type="scientific">Paenactinomyces guangxiensis</name>
    <dbReference type="NCBI Taxonomy" id="1490290"/>
    <lineage>
        <taxon>Bacteria</taxon>
        <taxon>Bacillati</taxon>
        <taxon>Bacillota</taxon>
        <taxon>Bacilli</taxon>
        <taxon>Bacillales</taxon>
        <taxon>Thermoactinomycetaceae</taxon>
        <taxon>Paenactinomyces</taxon>
    </lineage>
</organism>
<keyword evidence="2" id="KW-0720">Serine protease</keyword>
<evidence type="ECO:0000259" key="3">
    <source>
        <dbReference type="Pfam" id="PF00326"/>
    </source>
</evidence>
<evidence type="ECO:0000256" key="2">
    <source>
        <dbReference type="ARBA" id="ARBA00022825"/>
    </source>
</evidence>
<dbReference type="GO" id="GO:0006508">
    <property type="term" value="P:proteolysis"/>
    <property type="evidence" value="ECO:0007669"/>
    <property type="project" value="InterPro"/>
</dbReference>
<dbReference type="InterPro" id="IPR011659">
    <property type="entry name" value="WD40"/>
</dbReference>
<accession>A0A7W1WMV3</accession>
<dbReference type="InterPro" id="IPR001375">
    <property type="entry name" value="Peptidase_S9_cat"/>
</dbReference>
<evidence type="ECO:0000256" key="1">
    <source>
        <dbReference type="ARBA" id="ARBA00022801"/>
    </source>
</evidence>
<dbReference type="InterPro" id="IPR029058">
    <property type="entry name" value="AB_hydrolase_fold"/>
</dbReference>
<keyword evidence="2" id="KW-0645">Protease</keyword>
<dbReference type="Gene3D" id="2.120.10.30">
    <property type="entry name" value="TolB, C-terminal domain"/>
    <property type="match status" value="1"/>
</dbReference>
<feature type="domain" description="Peptidase S9 prolyl oligopeptidase catalytic" evidence="3">
    <location>
        <begin position="388"/>
        <end position="594"/>
    </location>
</feature>
<dbReference type="EMBL" id="JACEIQ010000001">
    <property type="protein sequence ID" value="MBA4492804.1"/>
    <property type="molecule type" value="Genomic_DNA"/>
</dbReference>
<reference evidence="4 5" key="1">
    <citation type="submission" date="2020-07" db="EMBL/GenBank/DDBJ databases">
        <authorList>
            <person name="Feng H."/>
        </authorList>
    </citation>
    <scope>NUCLEOTIDE SEQUENCE [LARGE SCALE GENOMIC DNA]</scope>
    <source>
        <strain evidence="5">s-10</strain>
    </source>
</reference>
<dbReference type="PANTHER" id="PTHR42776:SF27">
    <property type="entry name" value="DIPEPTIDYL PEPTIDASE FAMILY MEMBER 6"/>
    <property type="match status" value="1"/>
</dbReference>
<comment type="caution">
    <text evidence="4">The sequence shown here is derived from an EMBL/GenBank/DDBJ whole genome shotgun (WGS) entry which is preliminary data.</text>
</comment>
<evidence type="ECO:0000313" key="4">
    <source>
        <dbReference type="EMBL" id="MBA4492804.1"/>
    </source>
</evidence>
<dbReference type="InterPro" id="IPR011042">
    <property type="entry name" value="6-blade_b-propeller_TolB-like"/>
</dbReference>
<protein>
    <submittedName>
        <fullName evidence="4">S9 family peptidase</fullName>
    </submittedName>
</protein>